<dbReference type="InterPro" id="IPR036388">
    <property type="entry name" value="WH-like_DNA-bd_sf"/>
</dbReference>
<evidence type="ECO:0000256" key="4">
    <source>
        <dbReference type="ARBA" id="ARBA00023163"/>
    </source>
</evidence>
<keyword evidence="2" id="KW-0805">Transcription regulation</keyword>
<accession>A0ABQ6GQU2</accession>
<dbReference type="PANTHER" id="PTHR30537">
    <property type="entry name" value="HTH-TYPE TRANSCRIPTIONAL REGULATOR"/>
    <property type="match status" value="1"/>
</dbReference>
<evidence type="ECO:0000313" key="7">
    <source>
        <dbReference type="Proteomes" id="UP001157186"/>
    </source>
</evidence>
<dbReference type="PROSITE" id="PS50931">
    <property type="entry name" value="HTH_LYSR"/>
    <property type="match status" value="1"/>
</dbReference>
<dbReference type="InterPro" id="IPR036390">
    <property type="entry name" value="WH_DNA-bd_sf"/>
</dbReference>
<sequence>MNPYEDMQTFIRIVEAGSITKAAEQMDTVKSAVSRRLTELEKRLGVSLLTRTTRSQTLTESGLSYYQQSVRILEDLAEVESSIRSEHQALSGRIKIAAPLSFGLNHLNQALRTFNDIHPDVYFDIDFNDRKVDLVQEGFDLAIRIANLDDSTLMAKPLFKAQGILCASPSYLKKHGIPKTSEDLRQGHVRMHYTGGRNSWPLLTPSGNKTTVDIPTVVSANNGDFLCQAAIDGKGLLFTPDFICYKAIRQRQLIPLLREYWCDNNINGYAIYPQTRHLSQRVRVLINYLSQYFGDEPYWRIKNDN</sequence>
<organism evidence="6 7">
    <name type="scientific">Thalassotalea insulae</name>
    <dbReference type="NCBI Taxonomy" id="2056778"/>
    <lineage>
        <taxon>Bacteria</taxon>
        <taxon>Pseudomonadati</taxon>
        <taxon>Pseudomonadota</taxon>
        <taxon>Gammaproteobacteria</taxon>
        <taxon>Alteromonadales</taxon>
        <taxon>Colwelliaceae</taxon>
        <taxon>Thalassotalea</taxon>
    </lineage>
</organism>
<feature type="domain" description="HTH lysR-type" evidence="5">
    <location>
        <begin position="1"/>
        <end position="59"/>
    </location>
</feature>
<dbReference type="EMBL" id="BSST01000001">
    <property type="protein sequence ID" value="GLX77999.1"/>
    <property type="molecule type" value="Genomic_DNA"/>
</dbReference>
<gene>
    <name evidence="6" type="ORF">tinsulaeT_13390</name>
</gene>
<dbReference type="Gene3D" id="1.10.10.10">
    <property type="entry name" value="Winged helix-like DNA-binding domain superfamily/Winged helix DNA-binding domain"/>
    <property type="match status" value="1"/>
</dbReference>
<dbReference type="InterPro" id="IPR005119">
    <property type="entry name" value="LysR_subst-bd"/>
</dbReference>
<protein>
    <submittedName>
        <fullName evidence="6">LysR family transcriptional regulator</fullName>
    </submittedName>
</protein>
<comment type="caution">
    <text evidence="6">The sequence shown here is derived from an EMBL/GenBank/DDBJ whole genome shotgun (WGS) entry which is preliminary data.</text>
</comment>
<proteinExistence type="inferred from homology"/>
<dbReference type="InterPro" id="IPR058163">
    <property type="entry name" value="LysR-type_TF_proteobact-type"/>
</dbReference>
<dbReference type="Proteomes" id="UP001157186">
    <property type="component" value="Unassembled WGS sequence"/>
</dbReference>
<reference evidence="6 7" key="1">
    <citation type="submission" date="2023-03" db="EMBL/GenBank/DDBJ databases">
        <title>Draft genome sequence of Thalassotalea insulae KCTC 62186T.</title>
        <authorList>
            <person name="Sawabe T."/>
        </authorList>
    </citation>
    <scope>NUCLEOTIDE SEQUENCE [LARGE SCALE GENOMIC DNA]</scope>
    <source>
        <strain evidence="6 7">KCTC 62186</strain>
    </source>
</reference>
<dbReference type="CDD" id="cd08422">
    <property type="entry name" value="PBP2_CrgA_like"/>
    <property type="match status" value="1"/>
</dbReference>
<dbReference type="Pfam" id="PF00126">
    <property type="entry name" value="HTH_1"/>
    <property type="match status" value="1"/>
</dbReference>
<dbReference type="Pfam" id="PF03466">
    <property type="entry name" value="LysR_substrate"/>
    <property type="match status" value="1"/>
</dbReference>
<dbReference type="Gene3D" id="3.40.190.290">
    <property type="match status" value="1"/>
</dbReference>
<dbReference type="RefSeq" id="WP_284243894.1">
    <property type="nucleotide sequence ID" value="NZ_BSST01000001.1"/>
</dbReference>
<comment type="similarity">
    <text evidence="1">Belongs to the LysR transcriptional regulatory family.</text>
</comment>
<keyword evidence="3" id="KW-0238">DNA-binding</keyword>
<name>A0ABQ6GQU2_9GAMM</name>
<dbReference type="SUPFAM" id="SSF46785">
    <property type="entry name" value="Winged helix' DNA-binding domain"/>
    <property type="match status" value="1"/>
</dbReference>
<keyword evidence="4" id="KW-0804">Transcription</keyword>
<dbReference type="PANTHER" id="PTHR30537:SF5">
    <property type="entry name" value="HTH-TYPE TRANSCRIPTIONAL ACTIVATOR TTDR-RELATED"/>
    <property type="match status" value="1"/>
</dbReference>
<keyword evidence="7" id="KW-1185">Reference proteome</keyword>
<evidence type="ECO:0000256" key="3">
    <source>
        <dbReference type="ARBA" id="ARBA00023125"/>
    </source>
</evidence>
<dbReference type="InterPro" id="IPR000847">
    <property type="entry name" value="LysR_HTH_N"/>
</dbReference>
<evidence type="ECO:0000259" key="5">
    <source>
        <dbReference type="PROSITE" id="PS50931"/>
    </source>
</evidence>
<evidence type="ECO:0000256" key="2">
    <source>
        <dbReference type="ARBA" id="ARBA00023015"/>
    </source>
</evidence>
<evidence type="ECO:0000256" key="1">
    <source>
        <dbReference type="ARBA" id="ARBA00009437"/>
    </source>
</evidence>
<evidence type="ECO:0000313" key="6">
    <source>
        <dbReference type="EMBL" id="GLX77999.1"/>
    </source>
</evidence>
<dbReference type="SUPFAM" id="SSF53850">
    <property type="entry name" value="Periplasmic binding protein-like II"/>
    <property type="match status" value="1"/>
</dbReference>